<name>A0A8H7VIQ7_9FUNG</name>
<evidence type="ECO:0000313" key="3">
    <source>
        <dbReference type="Proteomes" id="UP000646827"/>
    </source>
</evidence>
<organism evidence="2 3">
    <name type="scientific">Circinella minor</name>
    <dbReference type="NCBI Taxonomy" id="1195481"/>
    <lineage>
        <taxon>Eukaryota</taxon>
        <taxon>Fungi</taxon>
        <taxon>Fungi incertae sedis</taxon>
        <taxon>Mucoromycota</taxon>
        <taxon>Mucoromycotina</taxon>
        <taxon>Mucoromycetes</taxon>
        <taxon>Mucorales</taxon>
        <taxon>Lichtheimiaceae</taxon>
        <taxon>Circinella</taxon>
    </lineage>
</organism>
<accession>A0A8H7VIQ7</accession>
<evidence type="ECO:0000256" key="1">
    <source>
        <dbReference type="SAM" id="MobiDB-lite"/>
    </source>
</evidence>
<dbReference type="EMBL" id="JAEPRB010000142">
    <property type="protein sequence ID" value="KAG2220387.1"/>
    <property type="molecule type" value="Genomic_DNA"/>
</dbReference>
<dbReference type="GO" id="GO:0072686">
    <property type="term" value="C:mitotic spindle"/>
    <property type="evidence" value="ECO:0007669"/>
    <property type="project" value="InterPro"/>
</dbReference>
<keyword evidence="3" id="KW-1185">Reference proteome</keyword>
<gene>
    <name evidence="2" type="ORF">INT45_006558</name>
</gene>
<comment type="caution">
    <text evidence="2">The sequence shown here is derived from an EMBL/GenBank/DDBJ whole genome shotgun (WGS) entry which is preliminary data.</text>
</comment>
<sequence>MSSNMEDLIINETRKFVDTIATLNHIVASTNDQQLTRLIHKLRLIEQRLSLIYTFFMASSYSNTIRQQVEEEQDKSYNNNNNNNTNRPPFQ</sequence>
<dbReference type="GO" id="GO:0008608">
    <property type="term" value="P:attachment of spindle microtubules to kinetochore"/>
    <property type="evidence" value="ECO:0007669"/>
    <property type="project" value="InterPro"/>
</dbReference>
<dbReference type="GO" id="GO:0042729">
    <property type="term" value="C:DASH complex"/>
    <property type="evidence" value="ECO:0007669"/>
    <property type="project" value="InterPro"/>
</dbReference>
<protein>
    <submittedName>
        <fullName evidence="2">Uncharacterized protein</fullName>
    </submittedName>
</protein>
<dbReference type="InterPro" id="IPR013965">
    <property type="entry name" value="DASH_Dad3"/>
</dbReference>
<evidence type="ECO:0000313" key="2">
    <source>
        <dbReference type="EMBL" id="KAG2220387.1"/>
    </source>
</evidence>
<feature type="compositionally biased region" description="Low complexity" evidence="1">
    <location>
        <begin position="78"/>
        <end position="91"/>
    </location>
</feature>
<proteinExistence type="predicted"/>
<dbReference type="Proteomes" id="UP000646827">
    <property type="component" value="Unassembled WGS sequence"/>
</dbReference>
<dbReference type="OrthoDB" id="2443965at2759"/>
<reference evidence="2 3" key="1">
    <citation type="submission" date="2020-12" db="EMBL/GenBank/DDBJ databases">
        <title>Metabolic potential, ecology and presence of endohyphal bacteria is reflected in genomic diversity of Mucoromycotina.</title>
        <authorList>
            <person name="Muszewska A."/>
            <person name="Okrasinska A."/>
            <person name="Steczkiewicz K."/>
            <person name="Drgas O."/>
            <person name="Orlowska M."/>
            <person name="Perlinska-Lenart U."/>
            <person name="Aleksandrzak-Piekarczyk T."/>
            <person name="Szatraj K."/>
            <person name="Zielenkiewicz U."/>
            <person name="Pilsyk S."/>
            <person name="Malc E."/>
            <person name="Mieczkowski P."/>
            <person name="Kruszewska J.S."/>
            <person name="Biernat P."/>
            <person name="Pawlowska J."/>
        </authorList>
    </citation>
    <scope>NUCLEOTIDE SEQUENCE [LARGE SCALE GENOMIC DNA]</scope>
    <source>
        <strain evidence="2 3">CBS 142.35</strain>
    </source>
</reference>
<dbReference type="AlphaFoldDB" id="A0A8H7VIQ7"/>
<dbReference type="Pfam" id="PF08656">
    <property type="entry name" value="DASH_Dad3"/>
    <property type="match status" value="1"/>
</dbReference>
<feature type="region of interest" description="Disordered" evidence="1">
    <location>
        <begin position="68"/>
        <end position="91"/>
    </location>
</feature>